<keyword evidence="5" id="KW-0812">Transmembrane</keyword>
<sequence>MAAWPPNLEEAGWEPNHWAYLAEGGANIIYRYTGPPEWPFVNTLGNGQSIVLRVKKEVPEPDAHVVPYPDEYLENVIAHLLPTSSLPVLRKIPVDDQLRTFLQTLVHQSEQVRPSSRRTKSNIDLSAPFIWAMPDLSRSSVPGSFVVEIKLVKLLTWLGEEPVLTLTRRISSIFMQPANQALLTSIVQAQQILDPMDIEGIAKAWAQVMQCNLCDANDDMIQPITLQEYKEAVLEPPAALNEPNVQALRKLIVAHMLSATIKDLSLLFTVTPDLHPPSRFEAKESKTLDVSSSIDRSSKNAMTEGESHNSPDVPEGSILTTLPVSISGAEVAVYWTKEPQNKSVEHAFIMVHGKLRDGDRYWTIMNDALQSAVKDNYKGANNNSVIVAPQFYSTKLNKGQYSDKTLAWGDVNAWQAGSVATHPKNTPASSVDAIDAIIDHFTDNQKYPNLRNITLVGHGGGAQLMNRYATVGKDGPKNVHVRYVVGDPSSSAYFTEHRPVTDKSIASIDKCPEYNDWRYGFASYPGTLSSNKSTSDYFSQYINRDVVNIVGYKDTLKNGDQKCMALLQGGQKRRDRNLSWWRYINMLGATNENLDGFPGNFSNLPDWSHHSNGVIKTRLCVVEDASHDAAKVFGSKEGRSALFNDYDVEMGWRPQGWSYRASKPISNKNASNSTSSTSSTSPSSTSSSHSGADASHLPQLSVSNDASRTMMTVASVLAPAAVLFIAMI</sequence>
<dbReference type="PANTHER" id="PTHR35560:SF3">
    <property type="entry name" value="PEPTIDASE S9 PROLYL OLIGOPEPTIDASE CATALYTIC DOMAIN-CONTAINING PROTEIN"/>
    <property type="match status" value="1"/>
</dbReference>
<accession>A0A0M8MTX0</accession>
<dbReference type="Gene3D" id="3.30.200.110">
    <property type="entry name" value="Inositol-pentakisphosphate 2-kinase, N-lobe"/>
    <property type="match status" value="2"/>
</dbReference>
<evidence type="ECO:0000313" key="6">
    <source>
        <dbReference type="Proteomes" id="UP000037751"/>
    </source>
</evidence>
<comment type="catalytic activity">
    <reaction evidence="2">
        <text>a diacylglycerol + H2O = a monoacylglycerol + a fatty acid + H(+)</text>
        <dbReference type="Rhea" id="RHEA:32731"/>
        <dbReference type="ChEBI" id="CHEBI:15377"/>
        <dbReference type="ChEBI" id="CHEBI:15378"/>
        <dbReference type="ChEBI" id="CHEBI:17408"/>
        <dbReference type="ChEBI" id="CHEBI:18035"/>
        <dbReference type="ChEBI" id="CHEBI:28868"/>
    </reaction>
</comment>
<feature type="compositionally biased region" description="Low complexity" evidence="4">
    <location>
        <begin position="671"/>
        <end position="690"/>
    </location>
</feature>
<dbReference type="InterPro" id="IPR029058">
    <property type="entry name" value="AB_hydrolase_fold"/>
</dbReference>
<dbReference type="GO" id="GO:0035299">
    <property type="term" value="F:inositol-1,3,4,5,6-pentakisphosphate 2-kinase activity"/>
    <property type="evidence" value="ECO:0007669"/>
    <property type="project" value="UniProtKB-EC"/>
</dbReference>
<keyword evidence="6" id="KW-1185">Reference proteome</keyword>
<feature type="compositionally biased region" description="Polar residues" evidence="4">
    <location>
        <begin position="288"/>
        <end position="301"/>
    </location>
</feature>
<evidence type="ECO:0000256" key="3">
    <source>
        <dbReference type="ARBA" id="ARBA00048461"/>
    </source>
</evidence>
<keyword evidence="5" id="KW-0472">Membrane</keyword>
<dbReference type="GeneID" id="28728271"/>
<dbReference type="VEuPathDB" id="FungiDB:Malapachy_1900"/>
<dbReference type="InterPro" id="IPR009286">
    <property type="entry name" value="Ins_P5_2-kin"/>
</dbReference>
<dbReference type="AlphaFoldDB" id="A0A0M8MTX0"/>
<comment type="catalytic activity">
    <reaction evidence="3">
        <text>a monoacylglycerol + H2O = glycerol + a fatty acid + H(+)</text>
        <dbReference type="Rhea" id="RHEA:15245"/>
        <dbReference type="ChEBI" id="CHEBI:15377"/>
        <dbReference type="ChEBI" id="CHEBI:15378"/>
        <dbReference type="ChEBI" id="CHEBI:17408"/>
        <dbReference type="ChEBI" id="CHEBI:17754"/>
        <dbReference type="ChEBI" id="CHEBI:28868"/>
    </reaction>
</comment>
<gene>
    <name evidence="5" type="ORF">Malapachy_1900</name>
</gene>
<dbReference type="InterPro" id="IPR043001">
    <property type="entry name" value="IP5_2-K_N_lobe"/>
</dbReference>
<dbReference type="Proteomes" id="UP000037751">
    <property type="component" value="Unassembled WGS sequence"/>
</dbReference>
<proteinExistence type="predicted"/>
<evidence type="ECO:0000256" key="4">
    <source>
        <dbReference type="SAM" id="MobiDB-lite"/>
    </source>
</evidence>
<evidence type="ECO:0000256" key="2">
    <source>
        <dbReference type="ARBA" id="ARBA00047591"/>
    </source>
</evidence>
<comment type="caution">
    <text evidence="5">The sequence shown here is derived from an EMBL/GenBank/DDBJ whole genome shotgun (WGS) entry which is preliminary data.</text>
</comment>
<feature type="compositionally biased region" description="Basic and acidic residues" evidence="4">
    <location>
        <begin position="278"/>
        <end position="287"/>
    </location>
</feature>
<protein>
    <submittedName>
        <fullName evidence="5">Transmembrane protein</fullName>
    </submittedName>
</protein>
<dbReference type="PANTHER" id="PTHR35560">
    <property type="entry name" value="BLL0132 PROTEIN"/>
    <property type="match status" value="1"/>
</dbReference>
<dbReference type="Gene3D" id="3.40.50.1820">
    <property type="entry name" value="alpha/beta hydrolase"/>
    <property type="match status" value="1"/>
</dbReference>
<evidence type="ECO:0000313" key="5">
    <source>
        <dbReference type="EMBL" id="KOS13720.1"/>
    </source>
</evidence>
<organism evidence="5 6">
    <name type="scientific">Malassezia pachydermatis</name>
    <dbReference type="NCBI Taxonomy" id="77020"/>
    <lineage>
        <taxon>Eukaryota</taxon>
        <taxon>Fungi</taxon>
        <taxon>Dikarya</taxon>
        <taxon>Basidiomycota</taxon>
        <taxon>Ustilaginomycotina</taxon>
        <taxon>Malasseziomycetes</taxon>
        <taxon>Malasseziales</taxon>
        <taxon>Malasseziaceae</taxon>
        <taxon>Malassezia</taxon>
    </lineage>
</organism>
<dbReference type="SUPFAM" id="SSF53474">
    <property type="entry name" value="alpha/beta-Hydrolases"/>
    <property type="match status" value="1"/>
</dbReference>
<comment type="catalytic activity">
    <reaction evidence="1">
        <text>1D-myo-inositol 1,3,4,5,6-pentakisphosphate + ATP = 1D-myo-inositol hexakisphosphate + ADP + H(+)</text>
        <dbReference type="Rhea" id="RHEA:20313"/>
        <dbReference type="ChEBI" id="CHEBI:15378"/>
        <dbReference type="ChEBI" id="CHEBI:30616"/>
        <dbReference type="ChEBI" id="CHEBI:57733"/>
        <dbReference type="ChEBI" id="CHEBI:58130"/>
        <dbReference type="ChEBI" id="CHEBI:456216"/>
        <dbReference type="EC" id="2.7.1.158"/>
    </reaction>
</comment>
<name>A0A0M8MTX0_9BASI</name>
<reference evidence="5 6" key="1">
    <citation type="submission" date="2015-07" db="EMBL/GenBank/DDBJ databases">
        <title>Draft Genome Sequence of Malassezia furfur CBS1878 and Malassezia pachydermatis CBS1879.</title>
        <authorList>
            <person name="Triana S."/>
            <person name="Ohm R."/>
            <person name="Gonzalez A."/>
            <person name="DeCock H."/>
            <person name="Restrepo S."/>
            <person name="Celis A."/>
        </authorList>
    </citation>
    <scope>NUCLEOTIDE SEQUENCE [LARGE SCALE GENOMIC DNA]</scope>
    <source>
        <strain evidence="5 6">CBS 1879</strain>
    </source>
</reference>
<dbReference type="RefSeq" id="XP_017991352.1">
    <property type="nucleotide sequence ID" value="XM_018136396.1"/>
</dbReference>
<dbReference type="GO" id="GO:0005524">
    <property type="term" value="F:ATP binding"/>
    <property type="evidence" value="ECO:0007669"/>
    <property type="project" value="InterPro"/>
</dbReference>
<dbReference type="OrthoDB" id="5985073at2759"/>
<dbReference type="Pfam" id="PF06090">
    <property type="entry name" value="Ins_P5_2-kin"/>
    <property type="match status" value="2"/>
</dbReference>
<feature type="region of interest" description="Disordered" evidence="4">
    <location>
        <begin position="663"/>
        <end position="697"/>
    </location>
</feature>
<evidence type="ECO:0000256" key="1">
    <source>
        <dbReference type="ARBA" id="ARBA00001774"/>
    </source>
</evidence>
<feature type="region of interest" description="Disordered" evidence="4">
    <location>
        <begin position="278"/>
        <end position="316"/>
    </location>
</feature>
<dbReference type="STRING" id="77020.A0A0M8MTX0"/>
<dbReference type="EMBL" id="LGAV01000005">
    <property type="protein sequence ID" value="KOS13720.1"/>
    <property type="molecule type" value="Genomic_DNA"/>
</dbReference>